<dbReference type="InterPro" id="IPR008984">
    <property type="entry name" value="SMAD_FHA_dom_sf"/>
</dbReference>
<dbReference type="SMART" id="SM00523">
    <property type="entry name" value="DWA"/>
    <property type="match status" value="1"/>
</dbReference>
<dbReference type="GO" id="GO:0051239">
    <property type="term" value="P:regulation of multicellular organismal process"/>
    <property type="evidence" value="ECO:0007669"/>
    <property type="project" value="UniProtKB-ARBA"/>
</dbReference>
<keyword evidence="3" id="KW-0862">Zinc</keyword>
<dbReference type="PANTHER" id="PTHR13703">
    <property type="entry name" value="SMAD"/>
    <property type="match status" value="1"/>
</dbReference>
<feature type="domain" description="MH1" evidence="8">
    <location>
        <begin position="8"/>
        <end position="127"/>
    </location>
</feature>
<dbReference type="PANTHER" id="PTHR13703:SF54">
    <property type="entry name" value="MOTHERS AGAINST DECAPENTAPLEGIC HOMOLOG"/>
    <property type="match status" value="1"/>
</dbReference>
<dbReference type="PROSITE" id="PS51075">
    <property type="entry name" value="MH1"/>
    <property type="match status" value="1"/>
</dbReference>
<dbReference type="FunFam" id="2.60.200.10:FF:000004">
    <property type="entry name" value="Mothers against decapentaplegic homolog"/>
    <property type="match status" value="1"/>
</dbReference>
<keyword evidence="5 7" id="KW-0804">Transcription</keyword>
<evidence type="ECO:0000256" key="3">
    <source>
        <dbReference type="ARBA" id="ARBA00022833"/>
    </source>
</evidence>
<dbReference type="GO" id="GO:0006357">
    <property type="term" value="P:regulation of transcription by RNA polymerase II"/>
    <property type="evidence" value="ECO:0007669"/>
    <property type="project" value="TreeGrafter"/>
</dbReference>
<comment type="subcellular location">
    <subcellularLocation>
        <location evidence="7">Cytoplasm</location>
    </subcellularLocation>
    <subcellularLocation>
        <location evidence="7">Nucleus</location>
    </subcellularLocation>
</comment>
<dbReference type="VEuPathDB" id="VectorBase:LDEU000188"/>
<keyword evidence="11" id="KW-1185">Reference proteome</keyword>
<keyword evidence="2" id="KW-0479">Metal-binding</keyword>
<dbReference type="CDD" id="cd10489">
    <property type="entry name" value="MH1_SMAD_6_7"/>
    <property type="match status" value="1"/>
</dbReference>
<comment type="caution">
    <text evidence="10">The sequence shown here is derived from an EMBL/GenBank/DDBJ whole genome shotgun (WGS) entry which is preliminary data.</text>
</comment>
<accession>A0A443SWF2</accession>
<evidence type="ECO:0000256" key="4">
    <source>
        <dbReference type="ARBA" id="ARBA00023015"/>
    </source>
</evidence>
<dbReference type="SMART" id="SM00524">
    <property type="entry name" value="DWB"/>
    <property type="match status" value="1"/>
</dbReference>
<gene>
    <name evidence="10" type="ORF">B4U80_09881</name>
</gene>
<dbReference type="InterPro" id="IPR013790">
    <property type="entry name" value="Dwarfin"/>
</dbReference>
<proteinExistence type="inferred from homology"/>
<sequence length="310" mass="35595">MFRSKRGSLLNALWQRSRDHSDRDGDTASLKSVAFAMLAPLSEHQLRTLLEAIDSKGGERSPCVFVNNSIPDAQVAAPQLLACRLWRWPQVLCDEKLKCLLFCRTRDSCTVCINPYHWSRIAKAESIECVSADKHCPDTVSWCEIAYWELNERIGRLFPVYESSINVFTDLPHGSGFCLKNVDVANKRMESVITRTHNKIGFGIMISREGDSVWVYNRSKYPVFLNSHTLDPPTVRRLTVHKILPGYSIQAFDYEKVEKYLPVQEKIRSEEGPFDPYTIRISFAKGWGPKYSRQSIMSCPCWLEVILVRR</sequence>
<dbReference type="PROSITE" id="PS51076">
    <property type="entry name" value="MH2"/>
    <property type="match status" value="1"/>
</dbReference>
<dbReference type="GO" id="GO:0060395">
    <property type="term" value="P:SMAD protein signal transduction"/>
    <property type="evidence" value="ECO:0007669"/>
    <property type="project" value="TreeGrafter"/>
</dbReference>
<evidence type="ECO:0000313" key="10">
    <source>
        <dbReference type="EMBL" id="RWS31858.1"/>
    </source>
</evidence>
<evidence type="ECO:0000313" key="11">
    <source>
        <dbReference type="Proteomes" id="UP000288716"/>
    </source>
</evidence>
<dbReference type="GO" id="GO:0046872">
    <property type="term" value="F:metal ion binding"/>
    <property type="evidence" value="ECO:0007669"/>
    <property type="project" value="UniProtKB-KW"/>
</dbReference>
<dbReference type="GO" id="GO:0009791">
    <property type="term" value="P:post-embryonic development"/>
    <property type="evidence" value="ECO:0007669"/>
    <property type="project" value="UniProtKB-ARBA"/>
</dbReference>
<dbReference type="GO" id="GO:0050793">
    <property type="term" value="P:regulation of developmental process"/>
    <property type="evidence" value="ECO:0007669"/>
    <property type="project" value="UniProtKB-ARBA"/>
</dbReference>
<dbReference type="GO" id="GO:0030154">
    <property type="term" value="P:cell differentiation"/>
    <property type="evidence" value="ECO:0007669"/>
    <property type="project" value="TreeGrafter"/>
</dbReference>
<keyword evidence="7" id="KW-0963">Cytoplasm</keyword>
<evidence type="ECO:0000256" key="7">
    <source>
        <dbReference type="RuleBase" id="RU361195"/>
    </source>
</evidence>
<dbReference type="EMBL" id="NCKV01000043">
    <property type="protein sequence ID" value="RWS31858.1"/>
    <property type="molecule type" value="Genomic_DNA"/>
</dbReference>
<dbReference type="Proteomes" id="UP000288716">
    <property type="component" value="Unassembled WGS sequence"/>
</dbReference>
<dbReference type="AlphaFoldDB" id="A0A443SWF2"/>
<dbReference type="SUPFAM" id="SSF49879">
    <property type="entry name" value="SMAD/FHA domain"/>
    <property type="match status" value="1"/>
</dbReference>
<feature type="domain" description="MH2" evidence="9">
    <location>
        <begin position="142"/>
        <end position="310"/>
    </location>
</feature>
<evidence type="ECO:0000256" key="2">
    <source>
        <dbReference type="ARBA" id="ARBA00022723"/>
    </source>
</evidence>
<evidence type="ECO:0000259" key="8">
    <source>
        <dbReference type="PROSITE" id="PS51075"/>
    </source>
</evidence>
<dbReference type="InterPro" id="IPR017855">
    <property type="entry name" value="SMAD-like_dom_sf"/>
</dbReference>
<evidence type="ECO:0000256" key="1">
    <source>
        <dbReference type="ARBA" id="ARBA00005545"/>
    </source>
</evidence>
<evidence type="ECO:0000256" key="6">
    <source>
        <dbReference type="ARBA" id="ARBA00023242"/>
    </source>
</evidence>
<keyword evidence="4 7" id="KW-0805">Transcription regulation</keyword>
<dbReference type="Pfam" id="PF03165">
    <property type="entry name" value="MH1"/>
    <property type="match status" value="1"/>
</dbReference>
<dbReference type="OrthoDB" id="5946219at2759"/>
<dbReference type="GO" id="GO:0070411">
    <property type="term" value="F:I-SMAD binding"/>
    <property type="evidence" value="ECO:0007669"/>
    <property type="project" value="TreeGrafter"/>
</dbReference>
<keyword evidence="6 7" id="KW-0539">Nucleus</keyword>
<dbReference type="GO" id="GO:0009653">
    <property type="term" value="P:anatomical structure morphogenesis"/>
    <property type="evidence" value="ECO:0007669"/>
    <property type="project" value="TreeGrafter"/>
</dbReference>
<dbReference type="Gene3D" id="3.90.520.10">
    <property type="entry name" value="SMAD MH1 domain"/>
    <property type="match status" value="1"/>
</dbReference>
<organism evidence="10 11">
    <name type="scientific">Leptotrombidium deliense</name>
    <dbReference type="NCBI Taxonomy" id="299467"/>
    <lineage>
        <taxon>Eukaryota</taxon>
        <taxon>Metazoa</taxon>
        <taxon>Ecdysozoa</taxon>
        <taxon>Arthropoda</taxon>
        <taxon>Chelicerata</taxon>
        <taxon>Arachnida</taxon>
        <taxon>Acari</taxon>
        <taxon>Acariformes</taxon>
        <taxon>Trombidiformes</taxon>
        <taxon>Prostigmata</taxon>
        <taxon>Anystina</taxon>
        <taxon>Parasitengona</taxon>
        <taxon>Trombiculoidea</taxon>
        <taxon>Trombiculidae</taxon>
        <taxon>Leptotrombidium</taxon>
    </lineage>
</organism>
<comment type="similarity">
    <text evidence="1 7">Belongs to the dwarfin/SMAD family.</text>
</comment>
<dbReference type="Pfam" id="PF03166">
    <property type="entry name" value="MH2"/>
    <property type="match status" value="1"/>
</dbReference>
<name>A0A443SWF2_9ACAR</name>
<dbReference type="STRING" id="299467.A0A443SWF2"/>
<dbReference type="SUPFAM" id="SSF56366">
    <property type="entry name" value="SMAD MH1 domain"/>
    <property type="match status" value="1"/>
</dbReference>
<dbReference type="InterPro" id="IPR003619">
    <property type="entry name" value="MAD_homology1_Dwarfin-type"/>
</dbReference>
<protein>
    <recommendedName>
        <fullName evidence="7">Mothers against decapentaplegic homolog</fullName>
        <shortName evidence="7">MAD homolog</shortName>
        <shortName evidence="7">Mothers against DPP homolog</shortName>
    </recommendedName>
    <alternativeName>
        <fullName evidence="7">SMAD family member</fullName>
    </alternativeName>
</protein>
<dbReference type="GO" id="GO:0005737">
    <property type="term" value="C:cytoplasm"/>
    <property type="evidence" value="ECO:0007669"/>
    <property type="project" value="UniProtKB-SubCell"/>
</dbReference>
<dbReference type="InterPro" id="IPR013019">
    <property type="entry name" value="MAD_homology_MH1"/>
</dbReference>
<evidence type="ECO:0000256" key="5">
    <source>
        <dbReference type="ARBA" id="ARBA00023163"/>
    </source>
</evidence>
<dbReference type="GO" id="GO:0140416">
    <property type="term" value="F:transcription regulator inhibitor activity"/>
    <property type="evidence" value="ECO:0007669"/>
    <property type="project" value="TreeGrafter"/>
</dbReference>
<dbReference type="Gene3D" id="2.60.200.10">
    <property type="match status" value="1"/>
</dbReference>
<dbReference type="InterPro" id="IPR036578">
    <property type="entry name" value="SMAD_MH1_sf"/>
</dbReference>
<dbReference type="InterPro" id="IPR001132">
    <property type="entry name" value="SMAD_dom_Dwarfin-type"/>
</dbReference>
<dbReference type="GO" id="GO:0071144">
    <property type="term" value="C:heteromeric SMAD protein complex"/>
    <property type="evidence" value="ECO:0007669"/>
    <property type="project" value="TreeGrafter"/>
</dbReference>
<reference evidence="10 11" key="1">
    <citation type="journal article" date="2018" name="Gigascience">
        <title>Genomes of trombidid mites reveal novel predicted allergens and laterally-transferred genes associated with secondary metabolism.</title>
        <authorList>
            <person name="Dong X."/>
            <person name="Chaisiri K."/>
            <person name="Xia D."/>
            <person name="Armstrong S.D."/>
            <person name="Fang Y."/>
            <person name="Donnelly M.J."/>
            <person name="Kadowaki T."/>
            <person name="McGarry J.W."/>
            <person name="Darby A.C."/>
            <person name="Makepeace B.L."/>
        </authorList>
    </citation>
    <scope>NUCLEOTIDE SEQUENCE [LARGE SCALE GENOMIC DNA]</scope>
    <source>
        <strain evidence="10">UoL-UT</strain>
    </source>
</reference>
<evidence type="ECO:0000259" key="9">
    <source>
        <dbReference type="PROSITE" id="PS51076"/>
    </source>
</evidence>